<organism evidence="2">
    <name type="scientific">Tanacetum cinerariifolium</name>
    <name type="common">Dalmatian daisy</name>
    <name type="synonym">Chrysanthemum cinerariifolium</name>
    <dbReference type="NCBI Taxonomy" id="118510"/>
    <lineage>
        <taxon>Eukaryota</taxon>
        <taxon>Viridiplantae</taxon>
        <taxon>Streptophyta</taxon>
        <taxon>Embryophyta</taxon>
        <taxon>Tracheophyta</taxon>
        <taxon>Spermatophyta</taxon>
        <taxon>Magnoliopsida</taxon>
        <taxon>eudicotyledons</taxon>
        <taxon>Gunneridae</taxon>
        <taxon>Pentapetalae</taxon>
        <taxon>asterids</taxon>
        <taxon>campanulids</taxon>
        <taxon>Asterales</taxon>
        <taxon>Asteraceae</taxon>
        <taxon>Asteroideae</taxon>
        <taxon>Anthemideae</taxon>
        <taxon>Anthemidinae</taxon>
        <taxon>Tanacetum</taxon>
    </lineage>
</organism>
<evidence type="ECO:0000256" key="1">
    <source>
        <dbReference type="SAM" id="Coils"/>
    </source>
</evidence>
<accession>A0A699HDL5</accession>
<proteinExistence type="predicted"/>
<comment type="caution">
    <text evidence="2">The sequence shown here is derived from an EMBL/GenBank/DDBJ whole genome shotgun (WGS) entry which is preliminary data.</text>
</comment>
<reference evidence="2" key="1">
    <citation type="journal article" date="2019" name="Sci. Rep.">
        <title>Draft genome of Tanacetum cinerariifolium, the natural source of mosquito coil.</title>
        <authorList>
            <person name="Yamashiro T."/>
            <person name="Shiraishi A."/>
            <person name="Satake H."/>
            <person name="Nakayama K."/>
        </authorList>
    </citation>
    <scope>NUCLEOTIDE SEQUENCE</scope>
</reference>
<dbReference type="AlphaFoldDB" id="A0A699HDL5"/>
<sequence>MKEREVQAIHEIEKWLKEREIQQQESLVTKGTTMEANLSTDGTPLDASSVTKADIKPSYDSVIISEVHHNTFENVFAHWIQNYEQREYIPNTYMVNDNNSNIISDIPNMGLNRGKEEHDYVDYEQQHALFASLINNLKCDVEKCNKVNREAQQANALLINELERYKEKEKHFSKDKKVESQYCKKIKLLNDDISNLKSQACQNDKTFSKENGKCDEYVQSLLKRKNEQEMKNQEFLKQLYDRDKKLQKVGQTDQTLCMLLPKEDNVNTGKHGLGFGNQYDVVNQSY</sequence>
<dbReference type="EMBL" id="BKCJ010114156">
    <property type="protein sequence ID" value="GEX53629.1"/>
    <property type="molecule type" value="Genomic_DNA"/>
</dbReference>
<gene>
    <name evidence="2" type="ORF">Tci_325604</name>
</gene>
<feature type="coiled-coil region" evidence="1">
    <location>
        <begin position="134"/>
        <end position="168"/>
    </location>
</feature>
<protein>
    <submittedName>
        <fullName evidence="2">Uncharacterized protein</fullName>
    </submittedName>
</protein>
<keyword evidence="1" id="KW-0175">Coiled coil</keyword>
<name>A0A699HDL5_TANCI</name>
<evidence type="ECO:0000313" key="2">
    <source>
        <dbReference type="EMBL" id="GEX53629.1"/>
    </source>
</evidence>